<evidence type="ECO:0000313" key="2">
    <source>
        <dbReference type="Proteomes" id="UP000594943"/>
    </source>
</evidence>
<dbReference type="RefSeq" id="WP_006027869.1">
    <property type="nucleotide sequence ID" value="NZ_CP013382.1"/>
</dbReference>
<evidence type="ECO:0000313" key="1">
    <source>
        <dbReference type="EMBL" id="QPS45730.1"/>
    </source>
</evidence>
<gene>
    <name evidence="1" type="ORF">I6G56_26675</name>
</gene>
<accession>A0A7T2X039</accession>
<dbReference type="EMBL" id="CP065687">
    <property type="protein sequence ID" value="QPS45730.1"/>
    <property type="molecule type" value="Genomic_DNA"/>
</dbReference>
<organism evidence="1 2">
    <name type="scientific">Burkholderia humptydooensis</name>
    <dbReference type="NCBI Taxonomy" id="430531"/>
    <lineage>
        <taxon>Bacteria</taxon>
        <taxon>Pseudomonadati</taxon>
        <taxon>Pseudomonadota</taxon>
        <taxon>Betaproteobacteria</taxon>
        <taxon>Burkholderiales</taxon>
        <taxon>Burkholderiaceae</taxon>
        <taxon>Burkholderia</taxon>
        <taxon>pseudomallei group</taxon>
    </lineage>
</organism>
<name>A0A7T2X039_9BURK</name>
<dbReference type="Proteomes" id="UP000594943">
    <property type="component" value="Chromosome 2"/>
</dbReference>
<proteinExistence type="predicted"/>
<dbReference type="AlphaFoldDB" id="A0A7T2X039"/>
<sequence length="54" mass="6026">MPFHENPLRGPLAGFAQQWGRGWAAANDCPRPYSFYDWELGICATPAEPYRAAA</sequence>
<reference evidence="1 2" key="1">
    <citation type="submission" date="2020-12" db="EMBL/GenBank/DDBJ databases">
        <title>FDA dAtabase for Regulatory Grade micrObial Sequences (FDA-ARGOS): Supporting development and validation of Infectious Disease Dx tests.</title>
        <authorList>
            <person name="Nelson B."/>
            <person name="Plummer A."/>
            <person name="Tallon L."/>
            <person name="Sadzewicz L."/>
            <person name="Zhao X."/>
            <person name="Boylan J."/>
            <person name="Ott S."/>
            <person name="Bowen H."/>
            <person name="Vavikolanu K."/>
            <person name="Mehta A."/>
            <person name="Aluvathingal J."/>
            <person name="Nadendla S."/>
            <person name="Myers T."/>
            <person name="Yan Y."/>
            <person name="Sichtig H."/>
        </authorList>
    </citation>
    <scope>NUCLEOTIDE SEQUENCE [LARGE SCALE GENOMIC DNA]</scope>
    <source>
        <strain evidence="1 2">FDAARGOS_899</strain>
    </source>
</reference>
<protein>
    <submittedName>
        <fullName evidence="1">Uncharacterized protein</fullName>
    </submittedName>
</protein>
<dbReference type="KEGG" id="bhg:I6G56_26675"/>